<evidence type="ECO:0000259" key="2">
    <source>
        <dbReference type="Pfam" id="PF12146"/>
    </source>
</evidence>
<dbReference type="EMBL" id="MHTW01000022">
    <property type="protein sequence ID" value="OHA66877.1"/>
    <property type="molecule type" value="Genomic_DNA"/>
</dbReference>
<dbReference type="STRING" id="1802451.A3C82_03020"/>
<evidence type="ECO:0000313" key="4">
    <source>
        <dbReference type="Proteomes" id="UP000176901"/>
    </source>
</evidence>
<reference evidence="3 4" key="1">
    <citation type="journal article" date="2016" name="Nat. Commun.">
        <title>Thousands of microbial genomes shed light on interconnected biogeochemical processes in an aquifer system.</title>
        <authorList>
            <person name="Anantharaman K."/>
            <person name="Brown C.T."/>
            <person name="Hug L.A."/>
            <person name="Sharon I."/>
            <person name="Castelle C.J."/>
            <person name="Probst A.J."/>
            <person name="Thomas B.C."/>
            <person name="Singh A."/>
            <person name="Wilkins M.J."/>
            <person name="Karaoz U."/>
            <person name="Brodie E.L."/>
            <person name="Williams K.H."/>
            <person name="Hubbard S.S."/>
            <person name="Banfield J.F."/>
        </authorList>
    </citation>
    <scope>NUCLEOTIDE SEQUENCE [LARGE SCALE GENOMIC DNA]</scope>
</reference>
<dbReference type="InterPro" id="IPR029058">
    <property type="entry name" value="AB_hydrolase_fold"/>
</dbReference>
<comment type="caution">
    <text evidence="3">The sequence shown here is derived from an EMBL/GenBank/DDBJ whole genome shotgun (WGS) entry which is preliminary data.</text>
</comment>
<dbReference type="Pfam" id="PF12146">
    <property type="entry name" value="Hydrolase_4"/>
    <property type="match status" value="1"/>
</dbReference>
<dbReference type="GO" id="GO:0052689">
    <property type="term" value="F:carboxylic ester hydrolase activity"/>
    <property type="evidence" value="ECO:0007669"/>
    <property type="project" value="UniProtKB-ARBA"/>
</dbReference>
<feature type="non-terminal residue" evidence="3">
    <location>
        <position position="1"/>
    </location>
</feature>
<dbReference type="AlphaFoldDB" id="A0A1G2R2D6"/>
<dbReference type="PANTHER" id="PTHR22946:SF9">
    <property type="entry name" value="POLYKETIDE TRANSFERASE AF380"/>
    <property type="match status" value="1"/>
</dbReference>
<dbReference type="InterPro" id="IPR022742">
    <property type="entry name" value="Hydrolase_4"/>
</dbReference>
<sequence length="233" mass="26455">KAKKKVPLVVLCHGWSGNHLGTWNAFFARAGQELAKQGFAVLCFDFRGSGNSAGQFENQTITSMLSDLKVVIDQTIKRQGIDKNRIALVGHSQGAYVALFHAVKDKRVKVLISWMGRLSDYKDFASKVEIEEAKRRGFLPSWEGYTVRYNTYVKDTFKYRSEAVLRRLKLPIGFLYGEADTIVPISEGERARKLAKGKTEMKILKDLTHDFTGKPGIQKEILAITTQWLKRWL</sequence>
<organism evidence="3 4">
    <name type="scientific">Candidatus Wildermuthbacteria bacterium RIFCSPHIGHO2_02_FULL_47_12</name>
    <dbReference type="NCBI Taxonomy" id="1802451"/>
    <lineage>
        <taxon>Bacteria</taxon>
        <taxon>Candidatus Wildermuthiibacteriota</taxon>
    </lineage>
</organism>
<dbReference type="PANTHER" id="PTHR22946">
    <property type="entry name" value="DIENELACTONE HYDROLASE DOMAIN-CONTAINING PROTEIN-RELATED"/>
    <property type="match status" value="1"/>
</dbReference>
<dbReference type="Gene3D" id="3.40.50.1820">
    <property type="entry name" value="alpha/beta hydrolase"/>
    <property type="match status" value="1"/>
</dbReference>
<protein>
    <recommendedName>
        <fullName evidence="2">Serine aminopeptidase S33 domain-containing protein</fullName>
    </recommendedName>
</protein>
<feature type="domain" description="Serine aminopeptidase S33" evidence="2">
    <location>
        <begin position="8"/>
        <end position="110"/>
    </location>
</feature>
<name>A0A1G2R2D6_9BACT</name>
<dbReference type="InterPro" id="IPR050261">
    <property type="entry name" value="FrsA_esterase"/>
</dbReference>
<keyword evidence="1" id="KW-0378">Hydrolase</keyword>
<evidence type="ECO:0000313" key="3">
    <source>
        <dbReference type="EMBL" id="OHA66877.1"/>
    </source>
</evidence>
<gene>
    <name evidence="3" type="ORF">A3C82_03020</name>
</gene>
<accession>A0A1G2R2D6</accession>
<dbReference type="Proteomes" id="UP000176901">
    <property type="component" value="Unassembled WGS sequence"/>
</dbReference>
<proteinExistence type="predicted"/>
<evidence type="ECO:0000256" key="1">
    <source>
        <dbReference type="ARBA" id="ARBA00022801"/>
    </source>
</evidence>
<dbReference type="SUPFAM" id="SSF53474">
    <property type="entry name" value="alpha/beta-Hydrolases"/>
    <property type="match status" value="1"/>
</dbReference>